<reference evidence="2 3" key="1">
    <citation type="journal article" date="2019" name="Plant Biotechnol. J.">
        <title>The red bayberry genome and genetic basis of sex determination.</title>
        <authorList>
            <person name="Jia H.M."/>
            <person name="Jia H.J."/>
            <person name="Cai Q.L."/>
            <person name="Wang Y."/>
            <person name="Zhao H.B."/>
            <person name="Yang W.F."/>
            <person name="Wang G.Y."/>
            <person name="Li Y.H."/>
            <person name="Zhan D.L."/>
            <person name="Shen Y.T."/>
            <person name="Niu Q.F."/>
            <person name="Chang L."/>
            <person name="Qiu J."/>
            <person name="Zhao L."/>
            <person name="Xie H.B."/>
            <person name="Fu W.Y."/>
            <person name="Jin J."/>
            <person name="Li X.W."/>
            <person name="Jiao Y."/>
            <person name="Zhou C.C."/>
            <person name="Tu T."/>
            <person name="Chai C.Y."/>
            <person name="Gao J.L."/>
            <person name="Fan L.J."/>
            <person name="van de Weg E."/>
            <person name="Wang J.Y."/>
            <person name="Gao Z.S."/>
        </authorList>
    </citation>
    <scope>NUCLEOTIDE SEQUENCE [LARGE SCALE GENOMIC DNA]</scope>
    <source>
        <tissue evidence="2">Leaves</tissue>
    </source>
</reference>
<keyword evidence="3" id="KW-1185">Reference proteome</keyword>
<feature type="region of interest" description="Disordered" evidence="1">
    <location>
        <begin position="468"/>
        <end position="488"/>
    </location>
</feature>
<dbReference type="Proteomes" id="UP000516437">
    <property type="component" value="Chromosome 4"/>
</dbReference>
<dbReference type="PANTHER" id="PTHR36723">
    <property type="entry name" value="F22C12.19"/>
    <property type="match status" value="1"/>
</dbReference>
<evidence type="ECO:0000313" key="3">
    <source>
        <dbReference type="Proteomes" id="UP000516437"/>
    </source>
</evidence>
<dbReference type="EMBL" id="RXIC02000022">
    <property type="protein sequence ID" value="KAB1215409.1"/>
    <property type="molecule type" value="Genomic_DNA"/>
</dbReference>
<evidence type="ECO:0000313" key="2">
    <source>
        <dbReference type="EMBL" id="KAB1215409.1"/>
    </source>
</evidence>
<proteinExistence type="predicted"/>
<comment type="caution">
    <text evidence="2">The sequence shown here is derived from an EMBL/GenBank/DDBJ whole genome shotgun (WGS) entry which is preliminary data.</text>
</comment>
<sequence>MASESTCSDKIPDTELCRHGSQLPSFRGDEVCEHLYGMTQNCVGQYPRPEMLQRKAAKGSRSGTVSSKRRRLVQAEESLSLARVNDKKDMIDELGSYPKRCTSPESTQLVKQKNNFNKRADRRSFKVPAKVKYDSFSMKAGSLNLSLVAGGNNFLGAYGLKLDNHDITKLMDDPALNDLLDGTYKCSTSVKDKGKKKENNDEDFLHSVRKAFSVLQLSRPVQSQSLADIDNFSNKKMSTSMSSTVSGEKGEFCTTDLSSCNKGSCSKPDTPANPLELPSYQPEDILKRLVLAEPKDLESLLLDAAKSSVSSRNASDIRSGKNMSRRVSLPPFPWSHTFNGHCRSNVDATKLSTTRGTCQGRWVRIGNVSRPPRIAAVCLANLESLTYDHSLVPSELSSENKVPPSIAVSLPSGEPDRLSYAMCSKTSHILQDSGGPVNCQGNAGHCPRLLAAAQTLYDMATLSSKPNSEGMIRWSKKSSQKTMKGRKLKSNEKLIETFATSVPLLASNNPLRSVDPLMSSKKLKLSTIESSKDIDRSNCLRKGPIYWSTPRSSRSSPGKSIKEIAETKNSTAGILKHSCTMPPPGRVLDKACNSHQKVRKLLPMDWNRGRDGLD</sequence>
<feature type="compositionally biased region" description="Basic residues" evidence="1">
    <location>
        <begin position="474"/>
        <end position="488"/>
    </location>
</feature>
<organism evidence="2 3">
    <name type="scientific">Morella rubra</name>
    <name type="common">Chinese bayberry</name>
    <dbReference type="NCBI Taxonomy" id="262757"/>
    <lineage>
        <taxon>Eukaryota</taxon>
        <taxon>Viridiplantae</taxon>
        <taxon>Streptophyta</taxon>
        <taxon>Embryophyta</taxon>
        <taxon>Tracheophyta</taxon>
        <taxon>Spermatophyta</taxon>
        <taxon>Magnoliopsida</taxon>
        <taxon>eudicotyledons</taxon>
        <taxon>Gunneridae</taxon>
        <taxon>Pentapetalae</taxon>
        <taxon>rosids</taxon>
        <taxon>fabids</taxon>
        <taxon>Fagales</taxon>
        <taxon>Myricaceae</taxon>
        <taxon>Morella</taxon>
    </lineage>
</organism>
<dbReference type="PANTHER" id="PTHR36723:SF1">
    <property type="entry name" value="F22C12.19"/>
    <property type="match status" value="1"/>
</dbReference>
<evidence type="ECO:0000256" key="1">
    <source>
        <dbReference type="SAM" id="MobiDB-lite"/>
    </source>
</evidence>
<protein>
    <submittedName>
        <fullName evidence="2">Uncharacterized protein</fullName>
    </submittedName>
</protein>
<dbReference type="AlphaFoldDB" id="A0A6A1VR43"/>
<name>A0A6A1VR43_9ROSI</name>
<accession>A0A6A1VR43</accession>
<dbReference type="OrthoDB" id="755659at2759"/>
<gene>
    <name evidence="2" type="ORF">CJ030_MR4G025301</name>
</gene>